<evidence type="ECO:0000256" key="6">
    <source>
        <dbReference type="ARBA" id="ARBA00023034"/>
    </source>
</evidence>
<feature type="domain" description="Trichome birefringence-like N-terminal" evidence="10">
    <location>
        <begin position="558"/>
        <end position="610"/>
    </location>
</feature>
<protein>
    <recommendedName>
        <fullName evidence="13">Trichome birefringence-like N-terminal domain-containing protein</fullName>
    </recommendedName>
</protein>
<feature type="domain" description="Trichome birefringence-like C-terminal" evidence="9">
    <location>
        <begin position="115"/>
        <end position="402"/>
    </location>
</feature>
<dbReference type="EMBL" id="JACMSC010000005">
    <property type="protein sequence ID" value="KAG6522522.1"/>
    <property type="molecule type" value="Genomic_DNA"/>
</dbReference>
<dbReference type="PANTHER" id="PTHR32285">
    <property type="entry name" value="PROTEIN TRICHOME BIREFRINGENCE-LIKE 9-RELATED"/>
    <property type="match status" value="1"/>
</dbReference>
<keyword evidence="6" id="KW-0333">Golgi apparatus</keyword>
<keyword evidence="7 8" id="KW-0472">Membrane</keyword>
<feature type="domain" description="Trichome birefringence-like N-terminal" evidence="10">
    <location>
        <begin position="62"/>
        <end position="114"/>
    </location>
</feature>
<evidence type="ECO:0000256" key="5">
    <source>
        <dbReference type="ARBA" id="ARBA00022989"/>
    </source>
</evidence>
<proteinExistence type="inferred from homology"/>
<feature type="domain" description="Trichome birefringence-like C-terminal" evidence="9">
    <location>
        <begin position="611"/>
        <end position="900"/>
    </location>
</feature>
<dbReference type="GO" id="GO:1990538">
    <property type="term" value="F:xylan O-acetyltransferase activity"/>
    <property type="evidence" value="ECO:0007669"/>
    <property type="project" value="UniProtKB-ARBA"/>
</dbReference>
<comment type="subcellular location">
    <subcellularLocation>
        <location evidence="1">Golgi apparatus membrane</location>
        <topology evidence="1">Single-pass type II membrane protein</topology>
    </subcellularLocation>
</comment>
<dbReference type="InterPro" id="IPR026057">
    <property type="entry name" value="TBL_C"/>
</dbReference>
<evidence type="ECO:0000256" key="4">
    <source>
        <dbReference type="ARBA" id="ARBA00022968"/>
    </source>
</evidence>
<organism evidence="11 12">
    <name type="scientific">Zingiber officinale</name>
    <name type="common">Ginger</name>
    <name type="synonym">Amomum zingiber</name>
    <dbReference type="NCBI Taxonomy" id="94328"/>
    <lineage>
        <taxon>Eukaryota</taxon>
        <taxon>Viridiplantae</taxon>
        <taxon>Streptophyta</taxon>
        <taxon>Embryophyta</taxon>
        <taxon>Tracheophyta</taxon>
        <taxon>Spermatophyta</taxon>
        <taxon>Magnoliopsida</taxon>
        <taxon>Liliopsida</taxon>
        <taxon>Zingiberales</taxon>
        <taxon>Zingiberaceae</taxon>
        <taxon>Zingiber</taxon>
    </lineage>
</organism>
<sequence>MEPHHPIDLSFCGHTKPRLYLLSSSFFLLLLLLFVLALISSSKQPSFPSFDYPHSSARLPAGCDISRGEWVPDPAAPYYTNLTCSLIQEHQNCMKYGRPDRDFLKWRWKPAACDLPAFDAARFLDLVRGKSMAFIGDSLARNHMQSLMCLLSKVEFPEDLNSTDNYFKRMFYANYNFTLSSFWSRFLVKAEEVDSDGPNHTGLWNLYLDEVDDSWASEIDQFDYVIVSDGIWFSHPTFFYEKRELVGCHFCLVDNVTDLPIWYSYRSALRTTLRSLIDMDGFKGKIFLRTISPSHFEKGEWNKGGDCVRRQPFKKNEARLEGRDLDFHQIQIEEFREAERVGREKGAKLKLLDATGAMLLRADGHPSRFGHWAHENVTLYNDCVHWCLPGPVDLWSNFLFAMMLDDRLRSVIIADLLAIIDFYGNSCMCIADLFLFITMKYLHYSYAVLHSEILDRRLLFVSCESCFQSSKLLIRFGSISIFNQFLLLSKLVAVSCNQPSYLAMNPREHPFWGCLSKPTLLVSFLLLLILSVISSSNQRSFPSFNYSHSSSSFGFPSACDFTKGEWVRDPDPPRYTNTTCFAIQEHQNCMKYGRPDTEFLKWRWRPAACELPRLDPARFLETVRGRSMAFVGDSLARNHMQSLLCLLSKAERPKDVSKTGDDYFKQMLYSTYNFTVAVFWSRFLVNAEQADPDGPTHTGLWNLYLDELDDAWASQIGLFDYIVLSAGNWFNRPSVFFERRRLVGCNNCLLPNVTDLTKRYSQRMAFRTVLRALAGGHGGFRGTVYMRTLSPTHFENGTWNGGGDCVRTRPLAGGEARLEGLQREYYEAQLEEFRAAEKMAARGKGVRMRLLDTTAAMLARADGHPSRYGHWAHENVTLYNDCVHWCLPGPIDIWNDFLFAVLQ</sequence>
<evidence type="ECO:0000259" key="10">
    <source>
        <dbReference type="Pfam" id="PF14416"/>
    </source>
</evidence>
<dbReference type="Pfam" id="PF14416">
    <property type="entry name" value="PMR5N"/>
    <property type="match status" value="2"/>
</dbReference>
<comment type="similarity">
    <text evidence="2">Belongs to the PC-esterase family. TBL subfamily.</text>
</comment>
<evidence type="ECO:0000256" key="1">
    <source>
        <dbReference type="ARBA" id="ARBA00004323"/>
    </source>
</evidence>
<dbReference type="InterPro" id="IPR025846">
    <property type="entry name" value="TBL_N"/>
</dbReference>
<dbReference type="Proteomes" id="UP000734854">
    <property type="component" value="Unassembled WGS sequence"/>
</dbReference>
<dbReference type="GO" id="GO:0000139">
    <property type="term" value="C:Golgi membrane"/>
    <property type="evidence" value="ECO:0007669"/>
    <property type="project" value="UniProtKB-SubCell"/>
</dbReference>
<evidence type="ECO:0000313" key="11">
    <source>
        <dbReference type="EMBL" id="KAG6522522.1"/>
    </source>
</evidence>
<dbReference type="Pfam" id="PF13839">
    <property type="entry name" value="PC-Esterase"/>
    <property type="match status" value="2"/>
</dbReference>
<dbReference type="AlphaFoldDB" id="A0A8J5LBT7"/>
<evidence type="ECO:0000259" key="9">
    <source>
        <dbReference type="Pfam" id="PF13839"/>
    </source>
</evidence>
<comment type="caution">
    <text evidence="11">The sequence shown here is derived from an EMBL/GenBank/DDBJ whole genome shotgun (WGS) entry which is preliminary data.</text>
</comment>
<dbReference type="PANTHER" id="PTHR32285:SF148">
    <property type="entry name" value="OS01G0653100 PROTEIN"/>
    <property type="match status" value="1"/>
</dbReference>
<gene>
    <name evidence="11" type="ORF">ZIOFF_019662</name>
</gene>
<keyword evidence="5 8" id="KW-1133">Transmembrane helix</keyword>
<keyword evidence="12" id="KW-1185">Reference proteome</keyword>
<keyword evidence="4" id="KW-0735">Signal-anchor</keyword>
<evidence type="ECO:0008006" key="13">
    <source>
        <dbReference type="Google" id="ProtNLM"/>
    </source>
</evidence>
<evidence type="ECO:0000256" key="8">
    <source>
        <dbReference type="SAM" id="Phobius"/>
    </source>
</evidence>
<evidence type="ECO:0000313" key="12">
    <source>
        <dbReference type="Proteomes" id="UP000734854"/>
    </source>
</evidence>
<evidence type="ECO:0000256" key="2">
    <source>
        <dbReference type="ARBA" id="ARBA00007727"/>
    </source>
</evidence>
<keyword evidence="3 8" id="KW-0812">Transmembrane</keyword>
<name>A0A8J5LBT7_ZINOF</name>
<evidence type="ECO:0000256" key="3">
    <source>
        <dbReference type="ARBA" id="ARBA00022692"/>
    </source>
</evidence>
<evidence type="ECO:0000256" key="7">
    <source>
        <dbReference type="ARBA" id="ARBA00023136"/>
    </source>
</evidence>
<reference evidence="11 12" key="1">
    <citation type="submission" date="2020-08" db="EMBL/GenBank/DDBJ databases">
        <title>Plant Genome Project.</title>
        <authorList>
            <person name="Zhang R.-G."/>
        </authorList>
    </citation>
    <scope>NUCLEOTIDE SEQUENCE [LARGE SCALE GENOMIC DNA]</scope>
    <source>
        <tissue evidence="11">Rhizome</tissue>
    </source>
</reference>
<feature type="transmembrane region" description="Helical" evidence="8">
    <location>
        <begin position="20"/>
        <end position="39"/>
    </location>
</feature>
<accession>A0A8J5LBT7</accession>
<dbReference type="InterPro" id="IPR029962">
    <property type="entry name" value="TBL"/>
</dbReference>